<dbReference type="PANTHER" id="PTHR48024:SF56">
    <property type="entry name" value="HETEROGENEOUS NUCLEAR RIBONUCLEOPROTEIN A0"/>
    <property type="match status" value="1"/>
</dbReference>
<accession>A0ABV3K1M5</accession>
<evidence type="ECO:0000313" key="4">
    <source>
        <dbReference type="Proteomes" id="UP001552594"/>
    </source>
</evidence>
<reference evidence="3 4" key="1">
    <citation type="submission" date="2024-06" db="EMBL/GenBank/DDBJ databases">
        <title>The Natural Products Discovery Center: Release of the First 8490 Sequenced Strains for Exploring Actinobacteria Biosynthetic Diversity.</title>
        <authorList>
            <person name="Kalkreuter E."/>
            <person name="Kautsar S.A."/>
            <person name="Yang D."/>
            <person name="Bader C.D."/>
            <person name="Teijaro C.N."/>
            <person name="Fluegel L."/>
            <person name="Davis C.M."/>
            <person name="Simpson J.R."/>
            <person name="Lauterbach L."/>
            <person name="Steele A.D."/>
            <person name="Gui C."/>
            <person name="Meng S."/>
            <person name="Li G."/>
            <person name="Viehrig K."/>
            <person name="Ye F."/>
            <person name="Su P."/>
            <person name="Kiefer A.F."/>
            <person name="Nichols A."/>
            <person name="Cepeda A.J."/>
            <person name="Yan W."/>
            <person name="Fan B."/>
            <person name="Jiang Y."/>
            <person name="Adhikari A."/>
            <person name="Zheng C.-J."/>
            <person name="Schuster L."/>
            <person name="Cowan T.M."/>
            <person name="Smanski M.J."/>
            <person name="Chevrette M.G."/>
            <person name="De Carvalho L.P.S."/>
            <person name="Shen B."/>
        </authorList>
    </citation>
    <scope>NUCLEOTIDE SEQUENCE [LARGE SCALE GENOMIC DNA]</scope>
    <source>
        <strain evidence="3 4">NPDC052347</strain>
    </source>
</reference>
<dbReference type="InterPro" id="IPR012677">
    <property type="entry name" value="Nucleotide-bd_a/b_plait_sf"/>
</dbReference>
<dbReference type="PROSITE" id="PS50102">
    <property type="entry name" value="RRM"/>
    <property type="match status" value="1"/>
</dbReference>
<feature type="domain" description="RRM" evidence="2">
    <location>
        <begin position="3"/>
        <end position="79"/>
    </location>
</feature>
<organism evidence="3 4">
    <name type="scientific">Streptomyces orinoci</name>
    <name type="common">Streptoverticillium orinoci</name>
    <dbReference type="NCBI Taxonomy" id="67339"/>
    <lineage>
        <taxon>Bacteria</taxon>
        <taxon>Bacillati</taxon>
        <taxon>Actinomycetota</taxon>
        <taxon>Actinomycetes</taxon>
        <taxon>Kitasatosporales</taxon>
        <taxon>Streptomycetaceae</taxon>
        <taxon>Streptomyces</taxon>
    </lineage>
</organism>
<sequence>MSVRVYVGNLSWKTTDETLREAFSDYGELVHAEVIMDRQTGRSRGFGFVSFDSAEEAEAAVNGMQQQNIDGRSVVVNFA</sequence>
<gene>
    <name evidence="3" type="ORF">AB0L16_21805</name>
</gene>
<dbReference type="Proteomes" id="UP001552594">
    <property type="component" value="Unassembled WGS sequence"/>
</dbReference>
<dbReference type="SUPFAM" id="SSF54928">
    <property type="entry name" value="RNA-binding domain, RBD"/>
    <property type="match status" value="1"/>
</dbReference>
<protein>
    <submittedName>
        <fullName evidence="3">RNA-binding protein</fullName>
    </submittedName>
</protein>
<dbReference type="CDD" id="cd21608">
    <property type="entry name" value="RRM2_NsCP33_like"/>
    <property type="match status" value="1"/>
</dbReference>
<dbReference type="RefSeq" id="WP_109282424.1">
    <property type="nucleotide sequence ID" value="NZ_JBFAUK010000018.1"/>
</dbReference>
<proteinExistence type="predicted"/>
<dbReference type="EMBL" id="JBFAUK010000018">
    <property type="protein sequence ID" value="MEV5509034.1"/>
    <property type="molecule type" value="Genomic_DNA"/>
</dbReference>
<dbReference type="PANTHER" id="PTHR48024">
    <property type="entry name" value="GEO13361P1-RELATED"/>
    <property type="match status" value="1"/>
</dbReference>
<comment type="caution">
    <text evidence="3">The sequence shown here is derived from an EMBL/GenBank/DDBJ whole genome shotgun (WGS) entry which is preliminary data.</text>
</comment>
<keyword evidence="4" id="KW-1185">Reference proteome</keyword>
<dbReference type="Pfam" id="PF00076">
    <property type="entry name" value="RRM_1"/>
    <property type="match status" value="1"/>
</dbReference>
<evidence type="ECO:0000259" key="2">
    <source>
        <dbReference type="PROSITE" id="PS50102"/>
    </source>
</evidence>
<dbReference type="InterPro" id="IPR035979">
    <property type="entry name" value="RBD_domain_sf"/>
</dbReference>
<evidence type="ECO:0000313" key="3">
    <source>
        <dbReference type="EMBL" id="MEV5509034.1"/>
    </source>
</evidence>
<name>A0ABV3K1M5_STRON</name>
<dbReference type="Gene3D" id="3.30.70.330">
    <property type="match status" value="1"/>
</dbReference>
<dbReference type="InterPro" id="IPR050886">
    <property type="entry name" value="RNA-binding_reg"/>
</dbReference>
<dbReference type="InterPro" id="IPR000504">
    <property type="entry name" value="RRM_dom"/>
</dbReference>
<evidence type="ECO:0000256" key="1">
    <source>
        <dbReference type="ARBA" id="ARBA00022884"/>
    </source>
</evidence>
<dbReference type="InterPro" id="IPR048289">
    <property type="entry name" value="RRM2_NsCP33-like"/>
</dbReference>
<dbReference type="SMART" id="SM00360">
    <property type="entry name" value="RRM"/>
    <property type="match status" value="1"/>
</dbReference>
<keyword evidence="1" id="KW-0694">RNA-binding</keyword>